<evidence type="ECO:0000313" key="5">
    <source>
        <dbReference type="Proteomes" id="UP001172457"/>
    </source>
</evidence>
<dbReference type="CDD" id="cd09272">
    <property type="entry name" value="RNase_HI_RT_Ty1"/>
    <property type="match status" value="1"/>
</dbReference>
<feature type="domain" description="Retrovirus-related Pol polyprotein from transposon TNT 1-94-like beta-barrel" evidence="3">
    <location>
        <begin position="524"/>
        <end position="600"/>
    </location>
</feature>
<dbReference type="Pfam" id="PF13976">
    <property type="entry name" value="gag_pre-integrs"/>
    <property type="match status" value="1"/>
</dbReference>
<evidence type="ECO:0000259" key="2">
    <source>
        <dbReference type="Pfam" id="PF13976"/>
    </source>
</evidence>
<reference evidence="4" key="1">
    <citation type="submission" date="2023-03" db="EMBL/GenBank/DDBJ databases">
        <title>Chromosome-scale reference genome and RAD-based genetic map of yellow starthistle (Centaurea solstitialis) reveal putative structural variation and QTLs associated with invader traits.</title>
        <authorList>
            <person name="Reatini B."/>
            <person name="Cang F.A."/>
            <person name="Jiang Q."/>
            <person name="Mckibben M.T.W."/>
            <person name="Barker M.S."/>
            <person name="Rieseberg L.H."/>
            <person name="Dlugosch K.M."/>
        </authorList>
    </citation>
    <scope>NUCLEOTIDE SEQUENCE</scope>
    <source>
        <strain evidence="4">CAN-66</strain>
        <tissue evidence="4">Leaf</tissue>
    </source>
</reference>
<feature type="region of interest" description="Disordered" evidence="1">
    <location>
        <begin position="393"/>
        <end position="438"/>
    </location>
</feature>
<dbReference type="Pfam" id="PF22936">
    <property type="entry name" value="Pol_BBD"/>
    <property type="match status" value="1"/>
</dbReference>
<feature type="region of interest" description="Disordered" evidence="1">
    <location>
        <begin position="757"/>
        <end position="781"/>
    </location>
</feature>
<dbReference type="EMBL" id="JARYMX010000004">
    <property type="protein sequence ID" value="KAJ9552992.1"/>
    <property type="molecule type" value="Genomic_DNA"/>
</dbReference>
<evidence type="ECO:0000256" key="1">
    <source>
        <dbReference type="SAM" id="MobiDB-lite"/>
    </source>
</evidence>
<dbReference type="AlphaFoldDB" id="A0AA38WAC8"/>
<dbReference type="InterPro" id="IPR025724">
    <property type="entry name" value="GAG-pre-integrase_dom"/>
</dbReference>
<proteinExistence type="predicted"/>
<dbReference type="PANTHER" id="PTHR47481:SF40">
    <property type="entry name" value="RETROTRANSPOSON GAG DOMAIN-CONTAINING PROTEIN"/>
    <property type="match status" value="1"/>
</dbReference>
<evidence type="ECO:0000259" key="3">
    <source>
        <dbReference type="Pfam" id="PF22936"/>
    </source>
</evidence>
<keyword evidence="5" id="KW-1185">Reference proteome</keyword>
<name>A0AA38WAC8_9ASTR</name>
<dbReference type="InterPro" id="IPR054722">
    <property type="entry name" value="PolX-like_BBD"/>
</dbReference>
<accession>A0AA38WAC8</accession>
<dbReference type="Pfam" id="PF14223">
    <property type="entry name" value="Retrotran_gag_2"/>
    <property type="match status" value="1"/>
</dbReference>
<feature type="compositionally biased region" description="Basic and acidic residues" evidence="1">
    <location>
        <begin position="403"/>
        <end position="419"/>
    </location>
</feature>
<dbReference type="PANTHER" id="PTHR47481">
    <property type="match status" value="1"/>
</dbReference>
<gene>
    <name evidence="4" type="ORF">OSB04_017037</name>
</gene>
<evidence type="ECO:0008006" key="6">
    <source>
        <dbReference type="Google" id="ProtNLM"/>
    </source>
</evidence>
<organism evidence="4 5">
    <name type="scientific">Centaurea solstitialis</name>
    <name type="common">yellow star-thistle</name>
    <dbReference type="NCBI Taxonomy" id="347529"/>
    <lineage>
        <taxon>Eukaryota</taxon>
        <taxon>Viridiplantae</taxon>
        <taxon>Streptophyta</taxon>
        <taxon>Embryophyta</taxon>
        <taxon>Tracheophyta</taxon>
        <taxon>Spermatophyta</taxon>
        <taxon>Magnoliopsida</taxon>
        <taxon>eudicotyledons</taxon>
        <taxon>Gunneridae</taxon>
        <taxon>Pentapetalae</taxon>
        <taxon>asterids</taxon>
        <taxon>campanulids</taxon>
        <taxon>Asterales</taxon>
        <taxon>Asteraceae</taxon>
        <taxon>Carduoideae</taxon>
        <taxon>Cardueae</taxon>
        <taxon>Centaureinae</taxon>
        <taxon>Centaurea</taxon>
    </lineage>
</organism>
<comment type="caution">
    <text evidence="4">The sequence shown here is derived from an EMBL/GenBank/DDBJ whole genome shotgun (WGS) entry which is preliminary data.</text>
</comment>
<feature type="domain" description="GAG-pre-integrase" evidence="2">
    <location>
        <begin position="633"/>
        <end position="697"/>
    </location>
</feature>
<evidence type="ECO:0000313" key="4">
    <source>
        <dbReference type="EMBL" id="KAJ9552992.1"/>
    </source>
</evidence>
<dbReference type="Proteomes" id="UP001172457">
    <property type="component" value="Chromosome 4"/>
</dbReference>
<protein>
    <recommendedName>
        <fullName evidence="6">GAG-pre-integrase domain-containing protein</fullName>
    </recommendedName>
</protein>
<sequence length="781" mass="87258">MQSPRESHARAVKQILRYICGTLSLGIRYERCDELKLLGYSDSSRNVDADDGRSTTGHIFFLGKSPISWCSQKQDTVALSSCEVEFMAATSAACQAVWLRELLAEVTGLKKQKVLIRIDNKSTIALSKNPVFHGRSKHIHTRFHFIRERVENKQVEVEHVAGDSQVADSLTKALARPPSSMADKTDPKQSSLHPAYSVTNIQQRVRFLDGEKIPYPSWVNLFWLLATGFDVLNHIDGSPPPEAKSAEYSSWKKPDAVVLQWIYAILSEDLLVWVLVSKPTAYEAWKRVQNLFLNNKGSRAAALQHELTKLTLAAMPSLEAYCQRIRELADQLTAVDTQRVLYLVRGLPREYDVVGSLLNQTLPPWENACDQLQSEARWIAARETVSPTPVVAAAITNPPSHPPNRDNRRASGTRRDNNRNNRSNTHASSQPRPQAPAQMPFPYWALPPYWAPPCPYPTQGWAQPWQHRSSISRPITFVPAQQPWGSPQVKAEAHLAEVDSLQPTQLADAVQALSMDTRNMDDQWYFDTGATSHVTNDPGKLSTFSPYSPIESISVEDGNKIPVLGTGSSTNPTPSKSLHLKSVLFNPNIIKNVISVRKFNIDNNTSIEFDPFGFSLKDFKNGTILSRHNSSSDLYLLTANASATTACFASNKDSSFWHNRLGHPGQPVMEFLRSNNLISCHKFHFPFVCHACQLSKHKRLPFSDTINRTLFRAVHRTGSGGSGPKTQYLIGSRVENQDPDIHPFMLDTRQFGGEKQKLLHGGDVGSEFTSHSPLPPLSTRH</sequence>